<dbReference type="GO" id="GO:0016853">
    <property type="term" value="F:isomerase activity"/>
    <property type="evidence" value="ECO:0007669"/>
    <property type="project" value="UniProtKB-KW"/>
</dbReference>
<name>A0A424YGI3_9FIRM</name>
<organism evidence="2 3">
    <name type="scientific">Candidatus Syntrophonatronum acetioxidans</name>
    <dbReference type="NCBI Taxonomy" id="1795816"/>
    <lineage>
        <taxon>Bacteria</taxon>
        <taxon>Bacillati</taxon>
        <taxon>Bacillota</taxon>
        <taxon>Clostridia</taxon>
        <taxon>Eubacteriales</taxon>
        <taxon>Syntrophomonadaceae</taxon>
        <taxon>Candidatus Syntrophonatronum</taxon>
    </lineage>
</organism>
<dbReference type="InterPro" id="IPR050312">
    <property type="entry name" value="IolE/XylAMocC-like"/>
</dbReference>
<dbReference type="SUPFAM" id="SSF51658">
    <property type="entry name" value="Xylose isomerase-like"/>
    <property type="match status" value="1"/>
</dbReference>
<dbReference type="Pfam" id="PF01261">
    <property type="entry name" value="AP_endonuc_2"/>
    <property type="match status" value="1"/>
</dbReference>
<evidence type="ECO:0000313" key="2">
    <source>
        <dbReference type="EMBL" id="RQD77045.1"/>
    </source>
</evidence>
<comment type="caution">
    <text evidence="2">The sequence shown here is derived from an EMBL/GenBank/DDBJ whole genome shotgun (WGS) entry which is preliminary data.</text>
</comment>
<dbReference type="Gene3D" id="3.20.20.150">
    <property type="entry name" value="Divalent-metal-dependent TIM barrel enzymes"/>
    <property type="match status" value="1"/>
</dbReference>
<dbReference type="InterPro" id="IPR013022">
    <property type="entry name" value="Xyl_isomerase-like_TIM-brl"/>
</dbReference>
<evidence type="ECO:0000259" key="1">
    <source>
        <dbReference type="Pfam" id="PF01261"/>
    </source>
</evidence>
<reference evidence="2 3" key="1">
    <citation type="submission" date="2018-08" db="EMBL/GenBank/DDBJ databases">
        <title>The metabolism and importance of syntrophic acetate oxidation coupled to methane or sulfide production in haloalkaline environments.</title>
        <authorList>
            <person name="Timmers P.H.A."/>
            <person name="Vavourakis C.D."/>
            <person name="Sorokin D.Y."/>
            <person name="Sinninghe Damste J.S."/>
            <person name="Muyzer G."/>
            <person name="Stams A.J.M."/>
            <person name="Plugge C.M."/>
        </authorList>
    </citation>
    <scope>NUCLEOTIDE SEQUENCE [LARGE SCALE GENOMIC DNA]</scope>
    <source>
        <strain evidence="2">MSAO_Bac1</strain>
    </source>
</reference>
<dbReference type="AlphaFoldDB" id="A0A424YGI3"/>
<evidence type="ECO:0000313" key="3">
    <source>
        <dbReference type="Proteomes" id="UP000285138"/>
    </source>
</evidence>
<dbReference type="PANTHER" id="PTHR12110">
    <property type="entry name" value="HYDROXYPYRUVATE ISOMERASE"/>
    <property type="match status" value="1"/>
</dbReference>
<accession>A0A424YGI3</accession>
<dbReference type="EMBL" id="QZAA01000088">
    <property type="protein sequence ID" value="RQD77045.1"/>
    <property type="molecule type" value="Genomic_DNA"/>
</dbReference>
<gene>
    <name evidence="2" type="ORF">D5R97_03140</name>
</gene>
<dbReference type="Proteomes" id="UP000285138">
    <property type="component" value="Unassembled WGS sequence"/>
</dbReference>
<protein>
    <submittedName>
        <fullName evidence="2">Sugar phosphate isomerase/epimerase</fullName>
    </submittedName>
</protein>
<keyword evidence="2" id="KW-0413">Isomerase</keyword>
<sequence length="259" mass="30149">MNLGTAIFLQLLEENPHYYTSRYSFLEIQDFVMPSNLDKNHSLIINKYQNLLKDYKGTLSFHAPFKELFPSSWDALVQEVARKRFSQALEYGKELGGTTMVVHSCFNPLIKDGNYRETWLENSKTFWDNFLDYCVNKGIKIVMENVWDEDCTNIVRLLKEFSSPYFQACLDTGHARLSSRYSLEDWGLMLGKYLAHVHIHDNHGFLDEHLPVGEGTINFESFLSIINNTATTIINEAYGSIREEEIFLDFFQRLNLVKD</sequence>
<dbReference type="InterPro" id="IPR036237">
    <property type="entry name" value="Xyl_isomerase-like_sf"/>
</dbReference>
<proteinExistence type="predicted"/>
<feature type="domain" description="Xylose isomerase-like TIM barrel" evidence="1">
    <location>
        <begin position="45"/>
        <end position="230"/>
    </location>
</feature>
<dbReference type="PANTHER" id="PTHR12110:SF53">
    <property type="entry name" value="BLR5974 PROTEIN"/>
    <property type="match status" value="1"/>
</dbReference>